<comment type="catalytic activity">
    <reaction evidence="8">
        <text>L-seryl-[protein] + ATP = O-phospho-L-seryl-[protein] + ADP + H(+)</text>
        <dbReference type="Rhea" id="RHEA:17989"/>
        <dbReference type="Rhea" id="RHEA-COMP:9863"/>
        <dbReference type="Rhea" id="RHEA-COMP:11604"/>
        <dbReference type="ChEBI" id="CHEBI:15378"/>
        <dbReference type="ChEBI" id="CHEBI:29999"/>
        <dbReference type="ChEBI" id="CHEBI:30616"/>
        <dbReference type="ChEBI" id="CHEBI:83421"/>
        <dbReference type="ChEBI" id="CHEBI:456216"/>
        <dbReference type="EC" id="2.7.11.1"/>
    </reaction>
</comment>
<dbReference type="GO" id="GO:0005524">
    <property type="term" value="F:ATP binding"/>
    <property type="evidence" value="ECO:0007669"/>
    <property type="project" value="UniProtKB-KW"/>
</dbReference>
<comment type="catalytic activity">
    <reaction evidence="7">
        <text>L-threonyl-[protein] + ATP = O-phospho-L-threonyl-[protein] + ADP + H(+)</text>
        <dbReference type="Rhea" id="RHEA:46608"/>
        <dbReference type="Rhea" id="RHEA-COMP:11060"/>
        <dbReference type="Rhea" id="RHEA-COMP:11605"/>
        <dbReference type="ChEBI" id="CHEBI:15378"/>
        <dbReference type="ChEBI" id="CHEBI:30013"/>
        <dbReference type="ChEBI" id="CHEBI:30616"/>
        <dbReference type="ChEBI" id="CHEBI:61977"/>
        <dbReference type="ChEBI" id="CHEBI:456216"/>
        <dbReference type="EC" id="2.7.11.1"/>
    </reaction>
</comment>
<comment type="similarity">
    <text evidence="1">Belongs to the protein kinase superfamily. STE Ser/Thr protein kinase family. STE20 subfamily.</text>
</comment>
<evidence type="ECO:0000256" key="2">
    <source>
        <dbReference type="ARBA" id="ARBA00022527"/>
    </source>
</evidence>
<dbReference type="PANTHER" id="PTHR48012">
    <property type="entry name" value="STERILE20-LIKE KINASE, ISOFORM B-RELATED"/>
    <property type="match status" value="1"/>
</dbReference>
<name>A0A851SMX6_CERFA</name>
<evidence type="ECO:0000313" key="10">
    <source>
        <dbReference type="EMBL" id="NXD04102.1"/>
    </source>
</evidence>
<evidence type="ECO:0000256" key="8">
    <source>
        <dbReference type="ARBA" id="ARBA00048679"/>
    </source>
</evidence>
<feature type="domain" description="Protein kinase" evidence="9">
    <location>
        <begin position="1"/>
        <end position="81"/>
    </location>
</feature>
<organism evidence="10 11">
    <name type="scientific">Certhia familiaris</name>
    <name type="common">Eurasian treecreeper</name>
    <dbReference type="NCBI Taxonomy" id="73333"/>
    <lineage>
        <taxon>Eukaryota</taxon>
        <taxon>Metazoa</taxon>
        <taxon>Chordata</taxon>
        <taxon>Craniata</taxon>
        <taxon>Vertebrata</taxon>
        <taxon>Euteleostomi</taxon>
        <taxon>Archelosauria</taxon>
        <taxon>Archosauria</taxon>
        <taxon>Dinosauria</taxon>
        <taxon>Saurischia</taxon>
        <taxon>Theropoda</taxon>
        <taxon>Coelurosauria</taxon>
        <taxon>Aves</taxon>
        <taxon>Neognathae</taxon>
        <taxon>Neoaves</taxon>
        <taxon>Telluraves</taxon>
        <taxon>Australaves</taxon>
        <taxon>Passeriformes</taxon>
        <taxon>Certhiidae</taxon>
        <taxon>Certhiinae</taxon>
        <taxon>Certhia</taxon>
    </lineage>
</organism>
<evidence type="ECO:0000256" key="4">
    <source>
        <dbReference type="ARBA" id="ARBA00022741"/>
    </source>
</evidence>
<evidence type="ECO:0000256" key="3">
    <source>
        <dbReference type="ARBA" id="ARBA00022679"/>
    </source>
</evidence>
<dbReference type="GO" id="GO:0004674">
    <property type="term" value="F:protein serine/threonine kinase activity"/>
    <property type="evidence" value="ECO:0007669"/>
    <property type="project" value="UniProtKB-KW"/>
</dbReference>
<dbReference type="Proteomes" id="UP000611277">
    <property type="component" value="Unassembled WGS sequence"/>
</dbReference>
<keyword evidence="3" id="KW-0808">Transferase</keyword>
<dbReference type="InterPro" id="IPR050629">
    <property type="entry name" value="STE20/SPS1-PAK"/>
</dbReference>
<evidence type="ECO:0000256" key="6">
    <source>
        <dbReference type="ARBA" id="ARBA00022840"/>
    </source>
</evidence>
<keyword evidence="11" id="KW-1185">Reference proteome</keyword>
<protein>
    <submittedName>
        <fullName evidence="10">PAK3 kinase</fullName>
    </submittedName>
</protein>
<proteinExistence type="inferred from homology"/>
<dbReference type="AlphaFoldDB" id="A0A851SMX6"/>
<accession>A0A851SMX6</accession>
<dbReference type="PANTHER" id="PTHR48012:SF10">
    <property type="entry name" value="FI20177P1"/>
    <property type="match status" value="1"/>
</dbReference>
<evidence type="ECO:0000256" key="1">
    <source>
        <dbReference type="ARBA" id="ARBA00008874"/>
    </source>
</evidence>
<dbReference type="Pfam" id="PF00069">
    <property type="entry name" value="Pkinase"/>
    <property type="match status" value="1"/>
</dbReference>
<dbReference type="PROSITE" id="PS50011">
    <property type="entry name" value="PROTEIN_KINASE_DOM"/>
    <property type="match status" value="1"/>
</dbReference>
<evidence type="ECO:0000256" key="5">
    <source>
        <dbReference type="ARBA" id="ARBA00022777"/>
    </source>
</evidence>
<dbReference type="SUPFAM" id="SSF56112">
    <property type="entry name" value="Protein kinase-like (PK-like)"/>
    <property type="match status" value="1"/>
</dbReference>
<dbReference type="EMBL" id="WBNC01022468">
    <property type="protein sequence ID" value="NXD04102.1"/>
    <property type="molecule type" value="Genomic_DNA"/>
</dbReference>
<evidence type="ECO:0000259" key="9">
    <source>
        <dbReference type="PROSITE" id="PS50011"/>
    </source>
</evidence>
<evidence type="ECO:0000313" key="11">
    <source>
        <dbReference type="Proteomes" id="UP000611277"/>
    </source>
</evidence>
<sequence>VIHRDAKSCNILLKTDGSVKLADFSLSAHLTPEQNQQCSVAGTPWWMAPEVVMQQPYGPKADICSFGIVGFEMVEQEVPYQ</sequence>
<keyword evidence="5 10" id="KW-0418">Kinase</keyword>
<feature type="non-terminal residue" evidence="10">
    <location>
        <position position="1"/>
    </location>
</feature>
<reference evidence="10" key="1">
    <citation type="submission" date="2019-09" db="EMBL/GenBank/DDBJ databases">
        <title>Bird 10,000 Genomes (B10K) Project - Family phase.</title>
        <authorList>
            <person name="Zhang G."/>
        </authorList>
    </citation>
    <scope>NUCLEOTIDE SEQUENCE</scope>
    <source>
        <strain evidence="10">OUT-0039</strain>
        <tissue evidence="10">Muscle</tissue>
    </source>
</reference>
<dbReference type="GO" id="GO:0005737">
    <property type="term" value="C:cytoplasm"/>
    <property type="evidence" value="ECO:0007669"/>
    <property type="project" value="TreeGrafter"/>
</dbReference>
<evidence type="ECO:0000256" key="7">
    <source>
        <dbReference type="ARBA" id="ARBA00047899"/>
    </source>
</evidence>
<feature type="non-terminal residue" evidence="10">
    <location>
        <position position="81"/>
    </location>
</feature>
<dbReference type="InterPro" id="IPR011009">
    <property type="entry name" value="Kinase-like_dom_sf"/>
</dbReference>
<keyword evidence="2" id="KW-0723">Serine/threonine-protein kinase</keyword>
<keyword evidence="6" id="KW-0067">ATP-binding</keyword>
<gene>
    <name evidence="10" type="primary">Pak3_12</name>
    <name evidence="10" type="ORF">CERFAM_R04023</name>
</gene>
<comment type="caution">
    <text evidence="10">The sequence shown here is derived from an EMBL/GenBank/DDBJ whole genome shotgun (WGS) entry which is preliminary data.</text>
</comment>
<dbReference type="InterPro" id="IPR000719">
    <property type="entry name" value="Prot_kinase_dom"/>
</dbReference>
<keyword evidence="4" id="KW-0547">Nucleotide-binding</keyword>
<dbReference type="Gene3D" id="1.10.510.10">
    <property type="entry name" value="Transferase(Phosphotransferase) domain 1"/>
    <property type="match status" value="1"/>
</dbReference>